<dbReference type="Gene3D" id="1.25.40.10">
    <property type="entry name" value="Tetratricopeptide repeat domain"/>
    <property type="match status" value="1"/>
</dbReference>
<evidence type="ECO:0000313" key="5">
    <source>
        <dbReference type="Proteomes" id="UP000235145"/>
    </source>
</evidence>
<keyword evidence="5" id="KW-1185">Reference proteome</keyword>
<reference evidence="4 5" key="1">
    <citation type="journal article" date="2017" name="Nat. Commun.">
        <title>Genome assembly with in vitro proximity ligation data and whole-genome triplication in lettuce.</title>
        <authorList>
            <person name="Reyes-Chin-Wo S."/>
            <person name="Wang Z."/>
            <person name="Yang X."/>
            <person name="Kozik A."/>
            <person name="Arikit S."/>
            <person name="Song C."/>
            <person name="Xia L."/>
            <person name="Froenicke L."/>
            <person name="Lavelle D.O."/>
            <person name="Truco M.J."/>
            <person name="Xia R."/>
            <person name="Zhu S."/>
            <person name="Xu C."/>
            <person name="Xu H."/>
            <person name="Xu X."/>
            <person name="Cox K."/>
            <person name="Korf I."/>
            <person name="Meyers B.C."/>
            <person name="Michelmore R.W."/>
        </authorList>
    </citation>
    <scope>NUCLEOTIDE SEQUENCE [LARGE SCALE GENOMIC DNA]</scope>
    <source>
        <strain evidence="5">cv. Salinas</strain>
        <tissue evidence="4">Seedlings</tissue>
    </source>
</reference>
<name>A0A9R1WMR6_LACSA</name>
<comment type="caution">
    <text evidence="4">The sequence shown here is derived from an EMBL/GenBank/DDBJ whole genome shotgun (WGS) entry which is preliminary data.</text>
</comment>
<dbReference type="InterPro" id="IPR044578">
    <property type="entry name" value="BIR6-like"/>
</dbReference>
<dbReference type="Proteomes" id="UP000235145">
    <property type="component" value="Unassembled WGS sequence"/>
</dbReference>
<evidence type="ECO:0008006" key="6">
    <source>
        <dbReference type="Google" id="ProtNLM"/>
    </source>
</evidence>
<dbReference type="EMBL" id="NBSK02000001">
    <property type="protein sequence ID" value="KAJ0226488.1"/>
    <property type="molecule type" value="Genomic_DNA"/>
</dbReference>
<keyword evidence="1" id="KW-0677">Repeat</keyword>
<dbReference type="PANTHER" id="PTHR47003:SF2">
    <property type="entry name" value="OS01G0970900 PROTEIN"/>
    <property type="match status" value="1"/>
</dbReference>
<dbReference type="InterPro" id="IPR011990">
    <property type="entry name" value="TPR-like_helical_dom_sf"/>
</dbReference>
<proteinExistence type="predicted"/>
<evidence type="ECO:0000313" key="4">
    <source>
        <dbReference type="EMBL" id="KAJ0226488.1"/>
    </source>
</evidence>
<dbReference type="Pfam" id="PF13041">
    <property type="entry name" value="PPR_2"/>
    <property type="match status" value="1"/>
</dbReference>
<dbReference type="NCBIfam" id="TIGR00756">
    <property type="entry name" value="PPR"/>
    <property type="match status" value="1"/>
</dbReference>
<dbReference type="PANTHER" id="PTHR47003">
    <property type="entry name" value="OS01G0970900 PROTEIN"/>
    <property type="match status" value="1"/>
</dbReference>
<feature type="compositionally biased region" description="Basic and acidic residues" evidence="3">
    <location>
        <begin position="142"/>
        <end position="154"/>
    </location>
</feature>
<dbReference type="GO" id="GO:0008380">
    <property type="term" value="P:RNA splicing"/>
    <property type="evidence" value="ECO:0007669"/>
    <property type="project" value="InterPro"/>
</dbReference>
<evidence type="ECO:0000256" key="2">
    <source>
        <dbReference type="PROSITE-ProRule" id="PRU00708"/>
    </source>
</evidence>
<feature type="compositionally biased region" description="Basic and acidic residues" evidence="3">
    <location>
        <begin position="106"/>
        <end position="125"/>
    </location>
</feature>
<dbReference type="InterPro" id="IPR002885">
    <property type="entry name" value="PPR_rpt"/>
</dbReference>
<evidence type="ECO:0000256" key="1">
    <source>
        <dbReference type="ARBA" id="ARBA00022737"/>
    </source>
</evidence>
<dbReference type="AlphaFoldDB" id="A0A9R1WMR6"/>
<accession>A0A9R1WMR6</accession>
<dbReference type="PROSITE" id="PS51375">
    <property type="entry name" value="PPR"/>
    <property type="match status" value="1"/>
</dbReference>
<sequence length="154" mass="17107">MQPRCSMKCKQMVAILTSKTWTILIKGHCSANEVDKALIIFANMIEKGCEADADLLDVLVNGFLSQNKAIEAHQVLVEMTETRQLQVESRTQDEEFKKVKIISPEPNKDDKKGGDKLPEKKSDKKNPKRGGGRISNSGIPDASKDLIILKKDNA</sequence>
<feature type="region of interest" description="Disordered" evidence="3">
    <location>
        <begin position="86"/>
        <end position="154"/>
    </location>
</feature>
<gene>
    <name evidence="4" type="ORF">LSAT_V11C100021470</name>
</gene>
<protein>
    <recommendedName>
        <fullName evidence="6">Pentacotripeptide-repeat region of PRORP domain-containing protein</fullName>
    </recommendedName>
</protein>
<feature type="repeat" description="PPR" evidence="2">
    <location>
        <begin position="17"/>
        <end position="51"/>
    </location>
</feature>
<organism evidence="4 5">
    <name type="scientific">Lactuca sativa</name>
    <name type="common">Garden lettuce</name>
    <dbReference type="NCBI Taxonomy" id="4236"/>
    <lineage>
        <taxon>Eukaryota</taxon>
        <taxon>Viridiplantae</taxon>
        <taxon>Streptophyta</taxon>
        <taxon>Embryophyta</taxon>
        <taxon>Tracheophyta</taxon>
        <taxon>Spermatophyta</taxon>
        <taxon>Magnoliopsida</taxon>
        <taxon>eudicotyledons</taxon>
        <taxon>Gunneridae</taxon>
        <taxon>Pentapetalae</taxon>
        <taxon>asterids</taxon>
        <taxon>campanulids</taxon>
        <taxon>Asterales</taxon>
        <taxon>Asteraceae</taxon>
        <taxon>Cichorioideae</taxon>
        <taxon>Cichorieae</taxon>
        <taxon>Lactucinae</taxon>
        <taxon>Lactuca</taxon>
    </lineage>
</organism>
<evidence type="ECO:0000256" key="3">
    <source>
        <dbReference type="SAM" id="MobiDB-lite"/>
    </source>
</evidence>